<evidence type="ECO:0000313" key="2">
    <source>
        <dbReference type="EMBL" id="KAF7313427.1"/>
    </source>
</evidence>
<evidence type="ECO:0008006" key="4">
    <source>
        <dbReference type="Google" id="ProtNLM"/>
    </source>
</evidence>
<reference evidence="2" key="1">
    <citation type="submission" date="2020-05" db="EMBL/GenBank/DDBJ databases">
        <title>Mycena genomes resolve the evolution of fungal bioluminescence.</title>
        <authorList>
            <person name="Tsai I.J."/>
        </authorList>
    </citation>
    <scope>NUCLEOTIDE SEQUENCE</scope>
    <source>
        <strain evidence="2">110903Hualien_Pintung</strain>
    </source>
</reference>
<protein>
    <recommendedName>
        <fullName evidence="4">S-adenosylmethionine-dependent methyltransferase</fullName>
    </recommendedName>
</protein>
<comment type="caution">
    <text evidence="2">The sequence shown here is derived from an EMBL/GenBank/DDBJ whole genome shotgun (WGS) entry which is preliminary data.</text>
</comment>
<dbReference type="PANTHER" id="PTHR14614:SF147">
    <property type="entry name" value="S-ADENOSYLMETHIONINE-DEPENDENT METHYLTRANSFERASE OF THE SEVEN BETA-STRAND FAMILY"/>
    <property type="match status" value="1"/>
</dbReference>
<dbReference type="CDD" id="cd02440">
    <property type="entry name" value="AdoMet_MTases"/>
    <property type="match status" value="1"/>
</dbReference>
<dbReference type="EMBL" id="JACAZE010000006">
    <property type="protein sequence ID" value="KAF7313427.1"/>
    <property type="molecule type" value="Genomic_DNA"/>
</dbReference>
<dbReference type="Gene3D" id="3.40.50.150">
    <property type="entry name" value="Vaccinia Virus protein VP39"/>
    <property type="match status" value="1"/>
</dbReference>
<dbReference type="Proteomes" id="UP000613580">
    <property type="component" value="Unassembled WGS sequence"/>
</dbReference>
<evidence type="ECO:0000313" key="3">
    <source>
        <dbReference type="Proteomes" id="UP000613580"/>
    </source>
</evidence>
<keyword evidence="3" id="KW-1185">Reference proteome</keyword>
<accession>A0A8H6WD37</accession>
<dbReference type="PANTHER" id="PTHR14614">
    <property type="entry name" value="HEPATOCELLULAR CARCINOMA-ASSOCIATED ANTIGEN"/>
    <property type="match status" value="1"/>
</dbReference>
<organism evidence="2 3">
    <name type="scientific">Mycena chlorophos</name>
    <name type="common">Agaric fungus</name>
    <name type="synonym">Agaricus chlorophos</name>
    <dbReference type="NCBI Taxonomy" id="658473"/>
    <lineage>
        <taxon>Eukaryota</taxon>
        <taxon>Fungi</taxon>
        <taxon>Dikarya</taxon>
        <taxon>Basidiomycota</taxon>
        <taxon>Agaricomycotina</taxon>
        <taxon>Agaricomycetes</taxon>
        <taxon>Agaricomycetidae</taxon>
        <taxon>Agaricales</taxon>
        <taxon>Marasmiineae</taxon>
        <taxon>Mycenaceae</taxon>
        <taxon>Mycena</taxon>
    </lineage>
</organism>
<dbReference type="InterPro" id="IPR029063">
    <property type="entry name" value="SAM-dependent_MTases_sf"/>
</dbReference>
<sequence>MAPISPTSLPPIRSLAGSSIADISKKIGGLKELYWTTPVPLLPPNLSVKAGFARRNHRFDEFKIPDSGYASAVVSDDEGDDDSPEDASNDMDALRADPFERTFAIQWLTGLVGRIDELVKDDDEDARERLVDDASTLLARFTRPDDYEEPDITRKFVFPVNNGAPVQIELNDAALSTSDHTSVGLQSWGSAIVFGERLCAGPAAFGLVESGTGPAPRVLELGAGTGLLSIVAGKLLPQATVVATDYHPAILVNLAANVSTNFGHASNRVHVAPLDWSKPSCAPPLDEPFDVVLAADVVYHPEHARWLRGCVTRLLRPGGAFHLIVPVRTTGRHEGVDRTIDRVFSRDREADGDVQNGSRLAILDAVEVGRQSAGVGRADESGYRLFNIAWVPC</sequence>
<name>A0A8H6WD37_MYCCL</name>
<proteinExistence type="predicted"/>
<feature type="compositionally biased region" description="Acidic residues" evidence="1">
    <location>
        <begin position="75"/>
        <end position="89"/>
    </location>
</feature>
<evidence type="ECO:0000256" key="1">
    <source>
        <dbReference type="SAM" id="MobiDB-lite"/>
    </source>
</evidence>
<dbReference type="OrthoDB" id="433955at2759"/>
<dbReference type="InterPro" id="IPR019410">
    <property type="entry name" value="Methyltransf_16"/>
</dbReference>
<dbReference type="Pfam" id="PF10294">
    <property type="entry name" value="Methyltransf_16"/>
    <property type="match status" value="1"/>
</dbReference>
<dbReference type="GO" id="GO:0008757">
    <property type="term" value="F:S-adenosylmethionine-dependent methyltransferase activity"/>
    <property type="evidence" value="ECO:0007669"/>
    <property type="project" value="UniProtKB-ARBA"/>
</dbReference>
<feature type="region of interest" description="Disordered" evidence="1">
    <location>
        <begin position="71"/>
        <end position="91"/>
    </location>
</feature>
<gene>
    <name evidence="2" type="ORF">HMN09_00498600</name>
</gene>
<dbReference type="SUPFAM" id="SSF53335">
    <property type="entry name" value="S-adenosyl-L-methionine-dependent methyltransferases"/>
    <property type="match status" value="1"/>
</dbReference>
<dbReference type="AlphaFoldDB" id="A0A8H6WD37"/>